<evidence type="ECO:0000313" key="2">
    <source>
        <dbReference type="Proteomes" id="UP000037035"/>
    </source>
</evidence>
<accession>A0A0L6ULB4</accession>
<keyword evidence="2" id="KW-1185">Reference proteome</keyword>
<dbReference type="VEuPathDB" id="FungiDB:VP01_5083g1"/>
<name>A0A0L6ULB4_9BASI</name>
<dbReference type="EMBL" id="LAVV01010257">
    <property type="protein sequence ID" value="KNZ49326.1"/>
    <property type="molecule type" value="Genomic_DNA"/>
</dbReference>
<gene>
    <name evidence="1" type="ORF">VP01_5083g1</name>
</gene>
<evidence type="ECO:0000313" key="1">
    <source>
        <dbReference type="EMBL" id="KNZ49326.1"/>
    </source>
</evidence>
<comment type="caution">
    <text evidence="1">The sequence shown here is derived from an EMBL/GenBank/DDBJ whole genome shotgun (WGS) entry which is preliminary data.</text>
</comment>
<proteinExistence type="predicted"/>
<dbReference type="OrthoDB" id="3344688at2759"/>
<evidence type="ECO:0008006" key="3">
    <source>
        <dbReference type="Google" id="ProtNLM"/>
    </source>
</evidence>
<dbReference type="AlphaFoldDB" id="A0A0L6ULB4"/>
<protein>
    <recommendedName>
        <fullName evidence="3">Retrovirus-related Pol polyprotein from transposon TNT 1-94</fullName>
    </recommendedName>
</protein>
<organism evidence="1 2">
    <name type="scientific">Puccinia sorghi</name>
    <dbReference type="NCBI Taxonomy" id="27349"/>
    <lineage>
        <taxon>Eukaryota</taxon>
        <taxon>Fungi</taxon>
        <taxon>Dikarya</taxon>
        <taxon>Basidiomycota</taxon>
        <taxon>Pucciniomycotina</taxon>
        <taxon>Pucciniomycetes</taxon>
        <taxon>Pucciniales</taxon>
        <taxon>Pucciniaceae</taxon>
        <taxon>Puccinia</taxon>
    </lineage>
</organism>
<dbReference type="Proteomes" id="UP000037035">
    <property type="component" value="Unassembled WGS sequence"/>
</dbReference>
<reference evidence="1 2" key="1">
    <citation type="submission" date="2015-08" db="EMBL/GenBank/DDBJ databases">
        <title>Next Generation Sequencing and Analysis of the Genome of Puccinia sorghi L Schw, the Causal Agent of Maize Common Rust.</title>
        <authorList>
            <person name="Rochi L."/>
            <person name="Burguener G."/>
            <person name="Darino M."/>
            <person name="Turjanski A."/>
            <person name="Kreff E."/>
            <person name="Dieguez M.J."/>
            <person name="Sacco F."/>
        </authorList>
    </citation>
    <scope>NUCLEOTIDE SEQUENCE [LARGE SCALE GENOMIC DNA]</scope>
    <source>
        <strain evidence="1 2">RO10H11247</strain>
    </source>
</reference>
<sequence length="78" mass="8818">MSTILACSKKSKKIGSNSKTKHLDIKMKWLREMKDSNQINFKLIPSEEMVADALTKASNATSLKRLQERGFMVLFSPS</sequence>